<dbReference type="Proteomes" id="UP001433638">
    <property type="component" value="Unassembled WGS sequence"/>
</dbReference>
<evidence type="ECO:0000313" key="2">
    <source>
        <dbReference type="EMBL" id="MEQ6291381.1"/>
    </source>
</evidence>
<sequence>MKTTPLCTALLALCCLLPGRLQARELVVAFGESLEPYVIPQLESGIEVDIVRAALQVSGIQIKPVFLAQKRLPYAFGSKEIEAIATMVPGYGVNGAYSDIYIHYEDKAITLAERGLQLNHIADLARYRVLAFPLASQYLGDEFARLVRQHPAYSETGNQLDQNRLLYRGSVDVVVADVHIFNYMNRRMQTDFHEAPREVKYHDLFPRIPYRVLFRSPQLRDRFNDGLQQLQRSGAYQQIIDRYS</sequence>
<name>A0ABV1M5U4_9NEIS</name>
<dbReference type="RefSeq" id="WP_349588161.1">
    <property type="nucleotide sequence ID" value="NZ_JBEFLD010000006.1"/>
</dbReference>
<keyword evidence="3" id="KW-1185">Reference proteome</keyword>
<organism evidence="2 3">
    <name type="scientific">Vogesella oryzagri</name>
    <dbReference type="NCBI Taxonomy" id="3160864"/>
    <lineage>
        <taxon>Bacteria</taxon>
        <taxon>Pseudomonadati</taxon>
        <taxon>Pseudomonadota</taxon>
        <taxon>Betaproteobacteria</taxon>
        <taxon>Neisseriales</taxon>
        <taxon>Chromobacteriaceae</taxon>
        <taxon>Vogesella</taxon>
    </lineage>
</organism>
<feature type="chain" id="PRO_5045846539" evidence="1">
    <location>
        <begin position="24"/>
        <end position="244"/>
    </location>
</feature>
<reference evidence="2" key="1">
    <citation type="submission" date="2024-06" db="EMBL/GenBank/DDBJ databases">
        <title>Genome sequence of Vogesella sp. MAHUQ-64.</title>
        <authorList>
            <person name="Huq M.A."/>
        </authorList>
    </citation>
    <scope>NUCLEOTIDE SEQUENCE</scope>
    <source>
        <strain evidence="2">MAHUQ-64</strain>
    </source>
</reference>
<evidence type="ECO:0000256" key="1">
    <source>
        <dbReference type="SAM" id="SignalP"/>
    </source>
</evidence>
<protein>
    <submittedName>
        <fullName evidence="2">Transporter substrate-binding domain-containing protein</fullName>
    </submittedName>
</protein>
<dbReference type="SUPFAM" id="SSF53850">
    <property type="entry name" value="Periplasmic binding protein-like II"/>
    <property type="match status" value="1"/>
</dbReference>
<accession>A0ABV1M5U4</accession>
<proteinExistence type="predicted"/>
<evidence type="ECO:0000313" key="3">
    <source>
        <dbReference type="Proteomes" id="UP001433638"/>
    </source>
</evidence>
<dbReference type="Gene3D" id="3.40.190.10">
    <property type="entry name" value="Periplasmic binding protein-like II"/>
    <property type="match status" value="2"/>
</dbReference>
<comment type="caution">
    <text evidence="2">The sequence shown here is derived from an EMBL/GenBank/DDBJ whole genome shotgun (WGS) entry which is preliminary data.</text>
</comment>
<keyword evidence="1" id="KW-0732">Signal</keyword>
<dbReference type="EMBL" id="JBEFLD010000006">
    <property type="protein sequence ID" value="MEQ6291381.1"/>
    <property type="molecule type" value="Genomic_DNA"/>
</dbReference>
<feature type="signal peptide" evidence="1">
    <location>
        <begin position="1"/>
        <end position="23"/>
    </location>
</feature>
<gene>
    <name evidence="2" type="ORF">ABNW52_12235</name>
</gene>